<proteinExistence type="predicted"/>
<sequence>MHSDDVSAQIEMHSTDSHDGQETIEIFIIHHIVDIPDEPSIFHQLQERMKAAADDIVDKLKAAGNKVQDTIEGVEYTARQRAQDVEDKFQGACSKVRGSIECVEKNAKRRIYDVEHRLGNFGNKVRETVEGAGEKAKQGVHDVKQNIGEFGNKVRGTVEGMEEKAKQRVYNVKHSIGEISYKVRDTVEGAGEKAKQSVHDVKQNIGDFGNKIRDTVDGVEQKIEDFGHTKYTQATESLHKGVDEVKEKAQEAEEIARSTFGSLMQAGQAIANWWGSFTHKAAETKDKIHEKLEDRLEEQMEPFFTVPDKVQGTIDDVNARALRGESDKPFANVQPWSSSRPEIRHDFSNFENMIESNMGQLQHYWDGRKADIANKWFSGIGPTQHASYTPLASLYVPFFALYFLVLSFRVWLQRKRTAVYLGDGTLETMRALREDTVPQKTKVHA</sequence>
<dbReference type="AlphaFoldDB" id="A0A433Q395"/>
<evidence type="ECO:0000313" key="3">
    <source>
        <dbReference type="Proteomes" id="UP000274822"/>
    </source>
</evidence>
<feature type="transmembrane region" description="Helical" evidence="1">
    <location>
        <begin position="394"/>
        <end position="412"/>
    </location>
</feature>
<gene>
    <name evidence="2" type="ORF">BC938DRAFT_473827</name>
</gene>
<organism evidence="2 3">
    <name type="scientific">Jimgerdemannia flammicorona</name>
    <dbReference type="NCBI Taxonomy" id="994334"/>
    <lineage>
        <taxon>Eukaryota</taxon>
        <taxon>Fungi</taxon>
        <taxon>Fungi incertae sedis</taxon>
        <taxon>Mucoromycota</taxon>
        <taxon>Mucoromycotina</taxon>
        <taxon>Endogonomycetes</taxon>
        <taxon>Endogonales</taxon>
        <taxon>Endogonaceae</taxon>
        <taxon>Jimgerdemannia</taxon>
    </lineage>
</organism>
<feature type="non-terminal residue" evidence="2">
    <location>
        <position position="445"/>
    </location>
</feature>
<dbReference type="SUPFAM" id="SSF58113">
    <property type="entry name" value="Apolipoprotein A-I"/>
    <property type="match status" value="1"/>
</dbReference>
<keyword evidence="1" id="KW-0812">Transmembrane</keyword>
<evidence type="ECO:0000313" key="2">
    <source>
        <dbReference type="EMBL" id="RUS24291.1"/>
    </source>
</evidence>
<dbReference type="Proteomes" id="UP000274822">
    <property type="component" value="Unassembled WGS sequence"/>
</dbReference>
<keyword evidence="3" id="KW-1185">Reference proteome</keyword>
<dbReference type="Gene3D" id="1.20.120.20">
    <property type="entry name" value="Apolipoprotein"/>
    <property type="match status" value="1"/>
</dbReference>
<evidence type="ECO:0000256" key="1">
    <source>
        <dbReference type="SAM" id="Phobius"/>
    </source>
</evidence>
<comment type="caution">
    <text evidence="2">The sequence shown here is derived from an EMBL/GenBank/DDBJ whole genome shotgun (WGS) entry which is preliminary data.</text>
</comment>
<name>A0A433Q395_9FUNG</name>
<protein>
    <submittedName>
        <fullName evidence="2">Uncharacterized protein</fullName>
    </submittedName>
</protein>
<dbReference type="EMBL" id="RBNJ01016532">
    <property type="protein sequence ID" value="RUS24291.1"/>
    <property type="molecule type" value="Genomic_DNA"/>
</dbReference>
<dbReference type="PANTHER" id="PTHR47372:SF11">
    <property type="entry name" value="RE19971P"/>
    <property type="match status" value="1"/>
</dbReference>
<keyword evidence="1" id="KW-1133">Transmembrane helix</keyword>
<dbReference type="PANTHER" id="PTHR47372">
    <property type="entry name" value="DAUER UP-REGULATED-RELATED"/>
    <property type="match status" value="1"/>
</dbReference>
<accession>A0A433Q395</accession>
<keyword evidence="1" id="KW-0472">Membrane</keyword>
<reference evidence="2 3" key="1">
    <citation type="journal article" date="2018" name="New Phytol.">
        <title>Phylogenomics of Endogonaceae and evolution of mycorrhizas within Mucoromycota.</title>
        <authorList>
            <person name="Chang Y."/>
            <person name="Desiro A."/>
            <person name="Na H."/>
            <person name="Sandor L."/>
            <person name="Lipzen A."/>
            <person name="Clum A."/>
            <person name="Barry K."/>
            <person name="Grigoriev I.V."/>
            <person name="Martin F.M."/>
            <person name="Stajich J.E."/>
            <person name="Smith M.E."/>
            <person name="Bonito G."/>
            <person name="Spatafora J.W."/>
        </authorList>
    </citation>
    <scope>NUCLEOTIDE SEQUENCE [LARGE SCALE GENOMIC DNA]</scope>
    <source>
        <strain evidence="2 3">AD002</strain>
    </source>
</reference>